<dbReference type="Proteomes" id="UP000479000">
    <property type="component" value="Unassembled WGS sequence"/>
</dbReference>
<proteinExistence type="predicted"/>
<dbReference type="EMBL" id="CADCXU010006972">
    <property type="protein sequence ID" value="CAA9998359.1"/>
    <property type="molecule type" value="Genomic_DNA"/>
</dbReference>
<protein>
    <submittedName>
        <fullName evidence="1">Uncharacterized protein</fullName>
    </submittedName>
</protein>
<name>A0A6H5G851_9HEMI</name>
<sequence>MFCWASRNKGGPIPSEKEVKYGPITGGNGRLIPREPSRRTIEHNVATNHPKGMCRWDSEQPFFQPSKRTITSQTQKCLTKTAIIPKRREAGVAPELYWSLITPLIRNLDRLLELCAHDGSPRNRSKFWMIEKASASLFHHNFGATTASLRKSYRSIVILLKFENRIGASEKLLLAQFYSESLPEQVPEATQKCQRKNLIRTDDYNTSICSSIKTNLKKCLGYLKKTGIFVYTALLLYHSEPRKNLIRNLILRTYDKADNSFIYLLLFKWMGITNCTHFDIPAQQQDCNSSKWLIVFINWPPKRRNLPKEDEFQFVRRNSRGAVHKVTP</sequence>
<accession>A0A6H5G851</accession>
<evidence type="ECO:0000313" key="2">
    <source>
        <dbReference type="Proteomes" id="UP000479000"/>
    </source>
</evidence>
<evidence type="ECO:0000313" key="1">
    <source>
        <dbReference type="EMBL" id="CAA9998359.1"/>
    </source>
</evidence>
<gene>
    <name evidence="1" type="ORF">NTEN_LOCUS4642</name>
</gene>
<organism evidence="1 2">
    <name type="scientific">Nesidiocoris tenuis</name>
    <dbReference type="NCBI Taxonomy" id="355587"/>
    <lineage>
        <taxon>Eukaryota</taxon>
        <taxon>Metazoa</taxon>
        <taxon>Ecdysozoa</taxon>
        <taxon>Arthropoda</taxon>
        <taxon>Hexapoda</taxon>
        <taxon>Insecta</taxon>
        <taxon>Pterygota</taxon>
        <taxon>Neoptera</taxon>
        <taxon>Paraneoptera</taxon>
        <taxon>Hemiptera</taxon>
        <taxon>Heteroptera</taxon>
        <taxon>Panheteroptera</taxon>
        <taxon>Cimicomorpha</taxon>
        <taxon>Miridae</taxon>
        <taxon>Dicyphina</taxon>
        <taxon>Nesidiocoris</taxon>
    </lineage>
</organism>
<keyword evidence="2" id="KW-1185">Reference proteome</keyword>
<dbReference type="AlphaFoldDB" id="A0A6H5G851"/>
<reference evidence="1 2" key="1">
    <citation type="submission" date="2020-02" db="EMBL/GenBank/DDBJ databases">
        <authorList>
            <person name="Ferguson B K."/>
        </authorList>
    </citation>
    <scope>NUCLEOTIDE SEQUENCE [LARGE SCALE GENOMIC DNA]</scope>
</reference>